<dbReference type="AlphaFoldDB" id="A0A9X2FG14"/>
<sequence>MNTLVEKEKKLQNSLASYNRVIVGFSGGIDSTLVLDEALDVLGKENVLAVVANSELFSDDEYEKAIHLAKKLGAQVKGVHLDYLADEHISNNTPDSWYYMKKIFYTQMLAIAKQFNADIVLDGMIMDDNSDFRPGLRARDEAGALSILQQADMYKTDVRKLAQDLGLTNWNKLASCSVSSRFPYNTKLTSAKLRQVISAEKALKELGFMSVRVRVHQNVARIEVPAADISKLIAERTKVTETLTMIGYEYITVDLQGFTSGRMNQSLSNAEKESILVG</sequence>
<evidence type="ECO:0000313" key="4">
    <source>
        <dbReference type="Proteomes" id="UP001139006"/>
    </source>
</evidence>
<dbReference type="PIRSF" id="PIRSF006661">
    <property type="entry name" value="PP-lp_UCP006661"/>
    <property type="match status" value="1"/>
</dbReference>
<keyword evidence="3" id="KW-0808">Transferase</keyword>
<evidence type="ECO:0000259" key="2">
    <source>
        <dbReference type="Pfam" id="PF02540"/>
    </source>
</evidence>
<dbReference type="GO" id="GO:0006163">
    <property type="term" value="P:purine nucleotide metabolic process"/>
    <property type="evidence" value="ECO:0007669"/>
    <property type="project" value="UniProtKB-ARBA"/>
</dbReference>
<evidence type="ECO:0000313" key="3">
    <source>
        <dbReference type="EMBL" id="MCP0885812.1"/>
    </source>
</evidence>
<dbReference type="InterPro" id="IPR014729">
    <property type="entry name" value="Rossmann-like_a/b/a_fold"/>
</dbReference>
<gene>
    <name evidence="3" type="primary">larE</name>
    <name evidence="3" type="ORF">LB941_00505</name>
</gene>
<protein>
    <submittedName>
        <fullName evidence="3">ATP-dependent sacrificial sulfur transferase LarE</fullName>
    </submittedName>
</protein>
<dbReference type="PANTHER" id="PTHR43169">
    <property type="entry name" value="EXSB FAMILY PROTEIN"/>
    <property type="match status" value="1"/>
</dbReference>
<dbReference type="Gene3D" id="3.40.50.620">
    <property type="entry name" value="HUPs"/>
    <property type="match status" value="1"/>
</dbReference>
<dbReference type="SUPFAM" id="SSF52402">
    <property type="entry name" value="Adenine nucleotide alpha hydrolases-like"/>
    <property type="match status" value="1"/>
</dbReference>
<comment type="caution">
    <text evidence="3">The sequence shown here is derived from an EMBL/GenBank/DDBJ whole genome shotgun (WGS) entry which is preliminary data.</text>
</comment>
<dbReference type="Pfam" id="PF02540">
    <property type="entry name" value="NAD_synthase"/>
    <property type="match status" value="1"/>
</dbReference>
<dbReference type="InterPro" id="IPR005232">
    <property type="entry name" value="LarE"/>
</dbReference>
<accession>A0A9X2FG14</accession>
<dbReference type="Proteomes" id="UP001139006">
    <property type="component" value="Unassembled WGS sequence"/>
</dbReference>
<reference evidence="3 4" key="1">
    <citation type="journal article" date="2023" name="Int. J. Syst. Evol. Microbiol.">
        <title>Ligilactobacillus ubinensis sp. nov., a novel species isolated from the wild ferment of a durian fruit (Durio zibethinus).</title>
        <authorList>
            <person name="Heng Y.C."/>
            <person name="Menon N."/>
            <person name="Chen B."/>
            <person name="Loo B.Z.L."/>
            <person name="Wong G.W.J."/>
            <person name="Lim A.C.H."/>
            <person name="Silvaraju S."/>
            <person name="Kittelmann S."/>
        </authorList>
    </citation>
    <scope>NUCLEOTIDE SEQUENCE [LARGE SCALE GENOMIC DNA]</scope>
    <source>
        <strain evidence="3 4">WILCCON 0076</strain>
    </source>
</reference>
<dbReference type="InterPro" id="IPR022310">
    <property type="entry name" value="NAD/GMP_synthase"/>
</dbReference>
<dbReference type="PANTHER" id="PTHR43169:SF2">
    <property type="entry name" value="NAD_GMP SYNTHASE DOMAIN-CONTAINING PROTEIN"/>
    <property type="match status" value="1"/>
</dbReference>
<feature type="active site" description="Nucleophile and sulfur donor" evidence="1">
    <location>
        <position position="176"/>
    </location>
</feature>
<proteinExistence type="predicted"/>
<name>A0A9X2FG14_9LACO</name>
<dbReference type="NCBIfam" id="TIGR00268">
    <property type="entry name" value="ATP-dependent sacrificial sulfur transferase LarE"/>
    <property type="match status" value="1"/>
</dbReference>
<feature type="domain" description="NAD/GMP synthase" evidence="2">
    <location>
        <begin position="17"/>
        <end position="82"/>
    </location>
</feature>
<evidence type="ECO:0000256" key="1">
    <source>
        <dbReference type="PIRSR" id="PIRSR006661-1"/>
    </source>
</evidence>
<organism evidence="3 4">
    <name type="scientific">Ligilactobacillus ubinensis</name>
    <dbReference type="NCBI Taxonomy" id="2876789"/>
    <lineage>
        <taxon>Bacteria</taxon>
        <taxon>Bacillati</taxon>
        <taxon>Bacillota</taxon>
        <taxon>Bacilli</taxon>
        <taxon>Lactobacillales</taxon>
        <taxon>Lactobacillaceae</taxon>
        <taxon>Ligilactobacillus</taxon>
    </lineage>
</organism>
<keyword evidence="4" id="KW-1185">Reference proteome</keyword>
<dbReference type="InterPro" id="IPR052188">
    <property type="entry name" value="Ni-pincer_cofactor_biosynth"/>
</dbReference>
<dbReference type="EMBL" id="JAIULA010000001">
    <property type="protein sequence ID" value="MCP0885812.1"/>
    <property type="molecule type" value="Genomic_DNA"/>
</dbReference>
<dbReference type="GO" id="GO:0016783">
    <property type="term" value="F:sulfurtransferase activity"/>
    <property type="evidence" value="ECO:0007669"/>
    <property type="project" value="InterPro"/>
</dbReference>
<dbReference type="RefSeq" id="WP_253358522.1">
    <property type="nucleotide sequence ID" value="NZ_JAIULA010000001.1"/>
</dbReference>
<dbReference type="CDD" id="cd01990">
    <property type="entry name" value="LarE-like"/>
    <property type="match status" value="1"/>
</dbReference>